<dbReference type="EMBL" id="CP043869">
    <property type="protein sequence ID" value="QEQ96489.1"/>
    <property type="molecule type" value="Genomic_DNA"/>
</dbReference>
<name>A0A5P1RA15_9GAMM</name>
<evidence type="ECO:0000313" key="4">
    <source>
        <dbReference type="EMBL" id="QEQ96489.1"/>
    </source>
</evidence>
<dbReference type="GO" id="GO:0003677">
    <property type="term" value="F:DNA binding"/>
    <property type="evidence" value="ECO:0007669"/>
    <property type="project" value="UniProtKB-UniRule"/>
</dbReference>
<evidence type="ECO:0000313" key="5">
    <source>
        <dbReference type="Proteomes" id="UP000324760"/>
    </source>
</evidence>
<dbReference type="PRINTS" id="PR00455">
    <property type="entry name" value="HTHTETR"/>
</dbReference>
<dbReference type="Gene3D" id="1.10.357.10">
    <property type="entry name" value="Tetracycline Repressor, domain 2"/>
    <property type="match status" value="1"/>
</dbReference>
<dbReference type="SUPFAM" id="SSF46689">
    <property type="entry name" value="Homeodomain-like"/>
    <property type="match status" value="1"/>
</dbReference>
<evidence type="ECO:0000256" key="1">
    <source>
        <dbReference type="ARBA" id="ARBA00023125"/>
    </source>
</evidence>
<accession>A0A5P1RA15</accession>
<dbReference type="PANTHER" id="PTHR30055">
    <property type="entry name" value="HTH-TYPE TRANSCRIPTIONAL REGULATOR RUTR"/>
    <property type="match status" value="1"/>
</dbReference>
<dbReference type="InterPro" id="IPR001647">
    <property type="entry name" value="HTH_TetR"/>
</dbReference>
<evidence type="ECO:0000256" key="2">
    <source>
        <dbReference type="PROSITE-ProRule" id="PRU00335"/>
    </source>
</evidence>
<dbReference type="InterPro" id="IPR050109">
    <property type="entry name" value="HTH-type_TetR-like_transc_reg"/>
</dbReference>
<keyword evidence="1 2" id="KW-0238">DNA-binding</keyword>
<dbReference type="Pfam" id="PF00440">
    <property type="entry name" value="TetR_N"/>
    <property type="match status" value="1"/>
</dbReference>
<gene>
    <name evidence="4" type="ORF">F0U83_07080</name>
</gene>
<dbReference type="OrthoDB" id="8535430at2"/>
<dbReference type="Proteomes" id="UP000324760">
    <property type="component" value="Chromosome"/>
</dbReference>
<feature type="DNA-binding region" description="H-T-H motif" evidence="2">
    <location>
        <begin position="29"/>
        <end position="48"/>
    </location>
</feature>
<dbReference type="AlphaFoldDB" id="A0A5P1RA15"/>
<evidence type="ECO:0000259" key="3">
    <source>
        <dbReference type="PROSITE" id="PS50977"/>
    </source>
</evidence>
<keyword evidence="5" id="KW-1185">Reference proteome</keyword>
<protein>
    <submittedName>
        <fullName evidence="4">TetR/AcrR family transcriptional regulator</fullName>
    </submittedName>
</protein>
<dbReference type="RefSeq" id="WP_138988391.1">
    <property type="nucleotide sequence ID" value="NZ_CP043869.1"/>
</dbReference>
<sequence>MARGRPSKKQLILDTALDLFSKAGFQGTSIDLVVQKAGVSKPTVYNNFPTKQALLSELVEFLLSKAQAERQVLLENKEGLSTSALLVAAFKKMSADPAYTCLYRIFYGECHKLDQDVQEQLSQLDQDLKIWVSQLLEQRFCQPDDMLVLMLFAVCRELTLIPVLSGEQPMANEKLVARVQSAIDKLESAE</sequence>
<proteinExistence type="predicted"/>
<organism evidence="4 5">
    <name type="scientific">Neptunomonas concharum</name>
    <dbReference type="NCBI Taxonomy" id="1031538"/>
    <lineage>
        <taxon>Bacteria</taxon>
        <taxon>Pseudomonadati</taxon>
        <taxon>Pseudomonadota</taxon>
        <taxon>Gammaproteobacteria</taxon>
        <taxon>Oceanospirillales</taxon>
        <taxon>Oceanospirillaceae</taxon>
        <taxon>Neptunomonas</taxon>
    </lineage>
</organism>
<dbReference type="InterPro" id="IPR009057">
    <property type="entry name" value="Homeodomain-like_sf"/>
</dbReference>
<dbReference type="KEGG" id="ncu:F0U83_07080"/>
<feature type="domain" description="HTH tetR-type" evidence="3">
    <location>
        <begin position="6"/>
        <end position="66"/>
    </location>
</feature>
<dbReference type="PROSITE" id="PS50977">
    <property type="entry name" value="HTH_TETR_2"/>
    <property type="match status" value="1"/>
</dbReference>
<reference evidence="4 5" key="1">
    <citation type="journal article" date="2019" name="Biochem. Eng. J.">
        <title>Metabolic engineering of the marine bacteria Neptunomonas concharum for the production of acetoin and meso-2,3-butanediol from acetate.</title>
        <authorList>
            <person name="Li W."/>
            <person name="Pu N."/>
            <person name="Liu C.-X."/>
            <person name="Yuan Q.-P."/>
            <person name="Li Z.-J."/>
        </authorList>
    </citation>
    <scope>NUCLEOTIDE SEQUENCE [LARGE SCALE GENOMIC DNA]</scope>
    <source>
        <strain evidence="4 5">JCM17730</strain>
    </source>
</reference>